<feature type="transmembrane region" description="Helical" evidence="2">
    <location>
        <begin position="12"/>
        <end position="32"/>
    </location>
</feature>
<keyword evidence="2" id="KW-0472">Membrane</keyword>
<keyword evidence="2" id="KW-1133">Transmembrane helix</keyword>
<organism evidence="3 4">
    <name type="scientific">Paracoccus maritimus</name>
    <dbReference type="NCBI Taxonomy" id="2933292"/>
    <lineage>
        <taxon>Bacteria</taxon>
        <taxon>Pseudomonadati</taxon>
        <taxon>Pseudomonadota</taxon>
        <taxon>Alphaproteobacteria</taxon>
        <taxon>Rhodobacterales</taxon>
        <taxon>Paracoccaceae</taxon>
        <taxon>Paracoccus</taxon>
    </lineage>
</organism>
<feature type="compositionally biased region" description="Basic and acidic residues" evidence="1">
    <location>
        <begin position="85"/>
        <end position="102"/>
    </location>
</feature>
<reference evidence="3 4" key="1">
    <citation type="submission" date="2022-04" db="EMBL/GenBank/DDBJ databases">
        <title>Paracoccus sp. YLB-12 draft genome sequence.</title>
        <authorList>
            <person name="Yu L."/>
        </authorList>
    </citation>
    <scope>NUCLEOTIDE SEQUENCE [LARGE SCALE GENOMIC DNA]</scope>
    <source>
        <strain evidence="3 4">YLB-12</strain>
    </source>
</reference>
<protein>
    <submittedName>
        <fullName evidence="3">Uncharacterized protein</fullName>
    </submittedName>
</protein>
<evidence type="ECO:0000256" key="1">
    <source>
        <dbReference type="SAM" id="MobiDB-lite"/>
    </source>
</evidence>
<proteinExistence type="predicted"/>
<accession>A0ABT2K8Q8</accession>
<evidence type="ECO:0000313" key="3">
    <source>
        <dbReference type="EMBL" id="MCT4332269.1"/>
    </source>
</evidence>
<evidence type="ECO:0000313" key="4">
    <source>
        <dbReference type="Proteomes" id="UP001320702"/>
    </source>
</evidence>
<name>A0ABT2K8Q8_9RHOB</name>
<gene>
    <name evidence="3" type="ORF">MU516_05220</name>
</gene>
<dbReference type="Proteomes" id="UP001320702">
    <property type="component" value="Unassembled WGS sequence"/>
</dbReference>
<evidence type="ECO:0000256" key="2">
    <source>
        <dbReference type="SAM" id="Phobius"/>
    </source>
</evidence>
<sequence>MLAWIETHSSALQVVVGLTTALVWVIYLHILVSGLRRQRRSEILITLGGKRDMSGRVMVSNLGFEPIYILDILLRLSADHREETVSVAERGKQDERGQDPSDKSTLQTPLKTGDMIDIGEIATLLDRARAGSSGSPVEVTLSRIDITVVAVTAATSSIVAAQRSFDVEQRGDGPDRLRPHSLYARQIRSRRERRRIEQDMQRSL</sequence>
<dbReference type="RefSeq" id="WP_260276168.1">
    <property type="nucleotide sequence ID" value="NZ_JANAVZ010000002.1"/>
</dbReference>
<comment type="caution">
    <text evidence="3">The sequence shown here is derived from an EMBL/GenBank/DDBJ whole genome shotgun (WGS) entry which is preliminary data.</text>
</comment>
<keyword evidence="2" id="KW-0812">Transmembrane</keyword>
<feature type="region of interest" description="Disordered" evidence="1">
    <location>
        <begin position="85"/>
        <end position="109"/>
    </location>
</feature>
<dbReference type="EMBL" id="JANAVZ010000002">
    <property type="protein sequence ID" value="MCT4332269.1"/>
    <property type="molecule type" value="Genomic_DNA"/>
</dbReference>
<keyword evidence="4" id="KW-1185">Reference proteome</keyword>